<evidence type="ECO:0000256" key="1">
    <source>
        <dbReference type="SAM" id="Phobius"/>
    </source>
</evidence>
<dbReference type="EMBL" id="CAXDID020001219">
    <property type="protein sequence ID" value="CAL6117188.1"/>
    <property type="molecule type" value="Genomic_DNA"/>
</dbReference>
<keyword evidence="1" id="KW-0472">Membrane</keyword>
<sequence>MEQENGDALCGIHQQAVGNACQCEKSYVSTTVLSESGFEVIRCESQSISEYLAPMLVRAALVSVVAYVLVSKRKQKKLRSQNVKIVVSNALFGTETAGQGSFSAMAGKDMCENETPAITQV</sequence>
<evidence type="ECO:0000313" key="3">
    <source>
        <dbReference type="EMBL" id="CAI9938331.1"/>
    </source>
</evidence>
<proteinExistence type="predicted"/>
<gene>
    <name evidence="4" type="ORF">HINF_LOCUS11470</name>
    <name evidence="3" type="ORF">HINF_LOCUS25976</name>
    <name evidence="2" type="ORF">HINF_LOCUS5710</name>
    <name evidence="5" type="ORF">HINF_LOCUS79337</name>
</gene>
<evidence type="ECO:0000313" key="5">
    <source>
        <dbReference type="EMBL" id="CAL6117188.1"/>
    </source>
</evidence>
<keyword evidence="6" id="KW-1185">Reference proteome</keyword>
<dbReference type="AlphaFoldDB" id="A0AA86NEJ0"/>
<reference evidence="4 6" key="2">
    <citation type="submission" date="2024-07" db="EMBL/GenBank/DDBJ databases">
        <authorList>
            <person name="Akdeniz Z."/>
        </authorList>
    </citation>
    <scope>NUCLEOTIDE SEQUENCE [LARGE SCALE GENOMIC DNA]</scope>
</reference>
<organism evidence="2">
    <name type="scientific">Hexamita inflata</name>
    <dbReference type="NCBI Taxonomy" id="28002"/>
    <lineage>
        <taxon>Eukaryota</taxon>
        <taxon>Metamonada</taxon>
        <taxon>Diplomonadida</taxon>
        <taxon>Hexamitidae</taxon>
        <taxon>Hexamitinae</taxon>
        <taxon>Hexamita</taxon>
    </lineage>
</organism>
<dbReference type="EMBL" id="CATOUU010000149">
    <property type="protein sequence ID" value="CAI9918065.1"/>
    <property type="molecule type" value="Genomic_DNA"/>
</dbReference>
<dbReference type="EMBL" id="CATOUU010000654">
    <property type="protein sequence ID" value="CAI9938331.1"/>
    <property type="molecule type" value="Genomic_DNA"/>
</dbReference>
<keyword evidence="1" id="KW-0812">Transmembrane</keyword>
<dbReference type="Proteomes" id="UP001642409">
    <property type="component" value="Unassembled WGS sequence"/>
</dbReference>
<evidence type="ECO:0000313" key="6">
    <source>
        <dbReference type="Proteomes" id="UP001642409"/>
    </source>
</evidence>
<accession>A0AA86NEJ0</accession>
<protein>
    <submittedName>
        <fullName evidence="4">Hypothetical_protein</fullName>
    </submittedName>
</protein>
<evidence type="ECO:0000313" key="4">
    <source>
        <dbReference type="EMBL" id="CAL5990638.1"/>
    </source>
</evidence>
<reference evidence="2" key="1">
    <citation type="submission" date="2023-06" db="EMBL/GenBank/DDBJ databases">
        <authorList>
            <person name="Kurt Z."/>
        </authorList>
    </citation>
    <scope>NUCLEOTIDE SEQUENCE</scope>
</reference>
<evidence type="ECO:0000313" key="2">
    <source>
        <dbReference type="EMBL" id="CAI9918065.1"/>
    </source>
</evidence>
<comment type="caution">
    <text evidence="2">The sequence shown here is derived from an EMBL/GenBank/DDBJ whole genome shotgun (WGS) entry which is preliminary data.</text>
</comment>
<keyword evidence="1" id="KW-1133">Transmembrane helix</keyword>
<feature type="transmembrane region" description="Helical" evidence="1">
    <location>
        <begin position="51"/>
        <end position="70"/>
    </location>
</feature>
<dbReference type="EMBL" id="CAXDID020000025">
    <property type="protein sequence ID" value="CAL5990638.1"/>
    <property type="molecule type" value="Genomic_DNA"/>
</dbReference>
<name>A0AA86NEJ0_9EUKA</name>